<dbReference type="EMBL" id="VWOJ01000003">
    <property type="protein sequence ID" value="KAA5802228.1"/>
    <property type="molecule type" value="Genomic_DNA"/>
</dbReference>
<keyword evidence="1" id="KW-0472">Membrane</keyword>
<protein>
    <submittedName>
        <fullName evidence="2">Uncharacterized protein</fullName>
    </submittedName>
</protein>
<dbReference type="AlphaFoldDB" id="A0A5M6ZGI1"/>
<feature type="transmembrane region" description="Helical" evidence="1">
    <location>
        <begin position="42"/>
        <end position="62"/>
    </location>
</feature>
<evidence type="ECO:0000313" key="2">
    <source>
        <dbReference type="EMBL" id="KAA5802228.1"/>
    </source>
</evidence>
<proteinExistence type="predicted"/>
<name>A0A5M6ZGI1_9PROT</name>
<keyword evidence="3" id="KW-1185">Reference proteome</keyword>
<gene>
    <name evidence="2" type="ORF">F1654_10340</name>
</gene>
<keyword evidence="1" id="KW-1133">Transmembrane helix</keyword>
<feature type="transmembrane region" description="Helical" evidence="1">
    <location>
        <begin position="74"/>
        <end position="94"/>
    </location>
</feature>
<organism evidence="2 3">
    <name type="scientific">Alkalicaulis satelles</name>
    <dbReference type="NCBI Taxonomy" id="2609175"/>
    <lineage>
        <taxon>Bacteria</taxon>
        <taxon>Pseudomonadati</taxon>
        <taxon>Pseudomonadota</taxon>
        <taxon>Alphaproteobacteria</taxon>
        <taxon>Maricaulales</taxon>
        <taxon>Maricaulaceae</taxon>
        <taxon>Alkalicaulis</taxon>
    </lineage>
</organism>
<sequence length="199" mass="21665">MEFLRSAQINLSDASAIKWRRAGETPSRQAAPSSPQIPGLRLLVAFILPIPLTLAAAAFLMLGFDIDFETVSQTFPPTLVFIELCTSFAVIGRAMRLMRITLGNTLMVAFLVAVRLAGILVIYLQAVLTLWILGLALSENIMLAAMLEPVVVHIPGADILFNDNGNPTWAGIFVTMLVLPIMQRFISQAIDGVFARPIS</sequence>
<comment type="caution">
    <text evidence="2">The sequence shown here is derived from an EMBL/GenBank/DDBJ whole genome shotgun (WGS) entry which is preliminary data.</text>
</comment>
<keyword evidence="1" id="KW-0812">Transmembrane</keyword>
<feature type="transmembrane region" description="Helical" evidence="1">
    <location>
        <begin position="168"/>
        <end position="186"/>
    </location>
</feature>
<evidence type="ECO:0000313" key="3">
    <source>
        <dbReference type="Proteomes" id="UP000325122"/>
    </source>
</evidence>
<reference evidence="2 3" key="1">
    <citation type="submission" date="2019-09" db="EMBL/GenBank/DDBJ databases">
        <authorList>
            <person name="Kevbrin V."/>
            <person name="Grouzdev D.S."/>
        </authorList>
    </citation>
    <scope>NUCLEOTIDE SEQUENCE [LARGE SCALE GENOMIC DNA]</scope>
    <source>
        <strain evidence="2 3">G-192</strain>
    </source>
</reference>
<accession>A0A5M6ZGI1</accession>
<feature type="transmembrane region" description="Helical" evidence="1">
    <location>
        <begin position="106"/>
        <end position="133"/>
    </location>
</feature>
<dbReference type="RefSeq" id="WP_150023479.1">
    <property type="nucleotide sequence ID" value="NZ_VWOJ01000003.1"/>
</dbReference>
<evidence type="ECO:0000256" key="1">
    <source>
        <dbReference type="SAM" id="Phobius"/>
    </source>
</evidence>
<dbReference type="Proteomes" id="UP000325122">
    <property type="component" value="Unassembled WGS sequence"/>
</dbReference>